<evidence type="ECO:0000313" key="3">
    <source>
        <dbReference type="EMBL" id="PWE54690.1"/>
    </source>
</evidence>
<dbReference type="Gene3D" id="3.30.300.130">
    <property type="entry name" value="Fe-S cluster assembly (FSCA)"/>
    <property type="match status" value="1"/>
</dbReference>
<dbReference type="AlphaFoldDB" id="A0A2U2DN37"/>
<sequence length="118" mass="12772">MGRQFRQGGNGVPSDDPARRREAVTSATLVSDRIAAALSDVIDPEIGRNVVDIGLIYSAELIAEDHLLIRMTTTTRGCPATGFLVDAVRERAASEGLAQTVDVELTYDPPWSPDMMRS</sequence>
<dbReference type="OrthoDB" id="9805360at2"/>
<feature type="region of interest" description="Disordered" evidence="1">
    <location>
        <begin position="1"/>
        <end position="24"/>
    </location>
</feature>
<dbReference type="EMBL" id="QFBC01000009">
    <property type="protein sequence ID" value="PWE54690.1"/>
    <property type="molecule type" value="Genomic_DNA"/>
</dbReference>
<evidence type="ECO:0000259" key="2">
    <source>
        <dbReference type="Pfam" id="PF01883"/>
    </source>
</evidence>
<dbReference type="Pfam" id="PF01883">
    <property type="entry name" value="FeS_assembly_P"/>
    <property type="match status" value="1"/>
</dbReference>
<dbReference type="InterPro" id="IPR002744">
    <property type="entry name" value="MIP18-like"/>
</dbReference>
<dbReference type="PANTHER" id="PTHR42831:SF1">
    <property type="entry name" value="FE-S PROTEIN MATURATION AUXILIARY FACTOR YITW"/>
    <property type="match status" value="1"/>
</dbReference>
<dbReference type="InterPro" id="IPR052339">
    <property type="entry name" value="Fe-S_Maturation_MIP18"/>
</dbReference>
<evidence type="ECO:0000256" key="1">
    <source>
        <dbReference type="SAM" id="MobiDB-lite"/>
    </source>
</evidence>
<name>A0A2U2DN37_9HYPH</name>
<dbReference type="SUPFAM" id="SSF117916">
    <property type="entry name" value="Fe-S cluster assembly (FSCA) domain-like"/>
    <property type="match status" value="1"/>
</dbReference>
<organism evidence="3 4">
    <name type="scientific">Metarhizobium album</name>
    <dbReference type="NCBI Taxonomy" id="2182425"/>
    <lineage>
        <taxon>Bacteria</taxon>
        <taxon>Pseudomonadati</taxon>
        <taxon>Pseudomonadota</taxon>
        <taxon>Alphaproteobacteria</taxon>
        <taxon>Hyphomicrobiales</taxon>
        <taxon>Rhizobiaceae</taxon>
        <taxon>Metarhizobium</taxon>
    </lineage>
</organism>
<keyword evidence="4" id="KW-1185">Reference proteome</keyword>
<feature type="domain" description="MIP18 family-like" evidence="2">
    <location>
        <begin position="32"/>
        <end position="93"/>
    </location>
</feature>
<dbReference type="PANTHER" id="PTHR42831">
    <property type="entry name" value="FE-S PROTEIN MATURATION AUXILIARY FACTOR YITW"/>
    <property type="match status" value="1"/>
</dbReference>
<evidence type="ECO:0000313" key="4">
    <source>
        <dbReference type="Proteomes" id="UP000245252"/>
    </source>
</evidence>
<comment type="caution">
    <text evidence="3">The sequence shown here is derived from an EMBL/GenBank/DDBJ whole genome shotgun (WGS) entry which is preliminary data.</text>
</comment>
<dbReference type="Proteomes" id="UP000245252">
    <property type="component" value="Unassembled WGS sequence"/>
</dbReference>
<protein>
    <submittedName>
        <fullName evidence="3">Aromatic ring hydroxylase</fullName>
    </submittedName>
</protein>
<gene>
    <name evidence="3" type="ORF">DEM27_19440</name>
</gene>
<accession>A0A2U2DN37</accession>
<reference evidence="3 4" key="1">
    <citation type="submission" date="2018-05" db="EMBL/GenBank/DDBJ databases">
        <title>The draft genome of strain NS-104.</title>
        <authorList>
            <person name="Hang P."/>
            <person name="Jiang J."/>
        </authorList>
    </citation>
    <scope>NUCLEOTIDE SEQUENCE [LARGE SCALE GENOMIC DNA]</scope>
    <source>
        <strain evidence="3 4">NS-104</strain>
    </source>
</reference>
<proteinExistence type="predicted"/>
<dbReference type="InterPro" id="IPR034904">
    <property type="entry name" value="FSCA_dom_sf"/>
</dbReference>